<sequence length="171" mass="19836">MKYLLLLFACFTTIQLSAQKPCSAPAYRQFDFWIGEWDVYGKNGTKAGDSKISLILDSCIILEEWTSAGSNQGLRYAGKSFNTWNRNTKQWQQTWVDNTGGSTEYLEGKYDENKIIFQTKPFLFSKDTIAVRKLTFFNLSPDKVRQFAEITKDNGASWQTEYDLEYRRRKG</sequence>
<dbReference type="KEGG" id="lacs:H4075_20260"/>
<name>A0A7G5XFW6_9BACT</name>
<evidence type="ECO:0000313" key="3">
    <source>
        <dbReference type="Proteomes" id="UP000515344"/>
    </source>
</evidence>
<keyword evidence="3" id="KW-1185">Reference proteome</keyword>
<accession>A0A7G5XFW6</accession>
<reference evidence="3" key="1">
    <citation type="submission" date="2020-08" db="EMBL/GenBank/DDBJ databases">
        <title>Lacibacter sp. S13-6-6 genome sequencing.</title>
        <authorList>
            <person name="Jin L."/>
        </authorList>
    </citation>
    <scope>NUCLEOTIDE SEQUENCE [LARGE SCALE GENOMIC DNA]</scope>
    <source>
        <strain evidence="3">S13-6-6</strain>
    </source>
</reference>
<keyword evidence="1" id="KW-0732">Signal</keyword>
<feature type="chain" id="PRO_5028914217" evidence="1">
    <location>
        <begin position="19"/>
        <end position="171"/>
    </location>
</feature>
<evidence type="ECO:0000313" key="2">
    <source>
        <dbReference type="EMBL" id="QNA44369.1"/>
    </source>
</evidence>
<dbReference type="AlphaFoldDB" id="A0A7G5XFW6"/>
<proteinExistence type="predicted"/>
<dbReference type="RefSeq" id="WP_182802631.1">
    <property type="nucleotide sequence ID" value="NZ_CP060007.1"/>
</dbReference>
<gene>
    <name evidence="2" type="ORF">H4075_20260</name>
</gene>
<feature type="signal peptide" evidence="1">
    <location>
        <begin position="1"/>
        <end position="18"/>
    </location>
</feature>
<evidence type="ECO:0000256" key="1">
    <source>
        <dbReference type="SAM" id="SignalP"/>
    </source>
</evidence>
<dbReference type="EMBL" id="CP060007">
    <property type="protein sequence ID" value="QNA44369.1"/>
    <property type="molecule type" value="Genomic_DNA"/>
</dbReference>
<dbReference type="Proteomes" id="UP000515344">
    <property type="component" value="Chromosome"/>
</dbReference>
<protein>
    <submittedName>
        <fullName evidence="2">DUF1579 family protein</fullName>
    </submittedName>
</protein>
<organism evidence="2 3">
    <name type="scientific">Lacibacter sediminis</name>
    <dbReference type="NCBI Taxonomy" id="2760713"/>
    <lineage>
        <taxon>Bacteria</taxon>
        <taxon>Pseudomonadati</taxon>
        <taxon>Bacteroidota</taxon>
        <taxon>Chitinophagia</taxon>
        <taxon>Chitinophagales</taxon>
        <taxon>Chitinophagaceae</taxon>
        <taxon>Lacibacter</taxon>
    </lineage>
</organism>